<dbReference type="Proteomes" id="UP000482800">
    <property type="component" value="Unassembled WGS sequence"/>
</dbReference>
<protein>
    <recommendedName>
        <fullName evidence="4">GAF domain-containing protein</fullName>
    </recommendedName>
</protein>
<keyword evidence="3" id="KW-1185">Reference proteome</keyword>
<comment type="caution">
    <text evidence="2">The sequence shown here is derived from an EMBL/GenBank/DDBJ whole genome shotgun (WGS) entry which is preliminary data.</text>
</comment>
<dbReference type="Gene3D" id="3.30.450.40">
    <property type="match status" value="1"/>
</dbReference>
<keyword evidence="1" id="KW-1133">Transmembrane helix</keyword>
<dbReference type="RefSeq" id="WP_173054826.1">
    <property type="nucleotide sequence ID" value="NZ_BAABGO010000075.1"/>
</dbReference>
<evidence type="ECO:0000313" key="2">
    <source>
        <dbReference type="EMBL" id="GFJ77427.1"/>
    </source>
</evidence>
<keyword evidence="1" id="KW-0812">Transmembrane</keyword>
<sequence>MAAASHGSIKAFWAITAIVATAASATFTVVKERQARAATRTASQARAQLAAGLNRAGAPLLTVLGNVTTAKTPEDMRAAIEVLTARVIDIAHSQCGRSRRPGANLRAVYYSYVDNRLERRDWTGRLTSSPPRSAFTSGANLHDTEVVRFAASDERLLIVDDLYYNAPAHFIDAKGRTYRSFIAVPVRAGETSFGLLTLDSDLGGSLTETDAGHLILLAGVLAAGLAHLASRQTVGMPRGQEC</sequence>
<gene>
    <name evidence="2" type="ORF">Phou_016070</name>
</gene>
<dbReference type="EMBL" id="BLPF01000001">
    <property type="protein sequence ID" value="GFJ77427.1"/>
    <property type="molecule type" value="Genomic_DNA"/>
</dbReference>
<accession>A0A6V8K6P8</accession>
<evidence type="ECO:0000256" key="1">
    <source>
        <dbReference type="SAM" id="Phobius"/>
    </source>
</evidence>
<dbReference type="InterPro" id="IPR029016">
    <property type="entry name" value="GAF-like_dom_sf"/>
</dbReference>
<evidence type="ECO:0008006" key="4">
    <source>
        <dbReference type="Google" id="ProtNLM"/>
    </source>
</evidence>
<feature type="transmembrane region" description="Helical" evidence="1">
    <location>
        <begin position="12"/>
        <end position="30"/>
    </location>
</feature>
<proteinExistence type="predicted"/>
<reference evidence="2 3" key="1">
    <citation type="submission" date="2020-03" db="EMBL/GenBank/DDBJ databases">
        <title>Whole genome shotgun sequence of Phytohabitans houttuyneae NBRC 108639.</title>
        <authorList>
            <person name="Komaki H."/>
            <person name="Tamura T."/>
        </authorList>
    </citation>
    <scope>NUCLEOTIDE SEQUENCE [LARGE SCALE GENOMIC DNA]</scope>
    <source>
        <strain evidence="2 3">NBRC 108639</strain>
    </source>
</reference>
<dbReference type="SUPFAM" id="SSF55781">
    <property type="entry name" value="GAF domain-like"/>
    <property type="match status" value="1"/>
</dbReference>
<dbReference type="AlphaFoldDB" id="A0A6V8K6P8"/>
<organism evidence="2 3">
    <name type="scientific">Phytohabitans houttuyneae</name>
    <dbReference type="NCBI Taxonomy" id="1076126"/>
    <lineage>
        <taxon>Bacteria</taxon>
        <taxon>Bacillati</taxon>
        <taxon>Actinomycetota</taxon>
        <taxon>Actinomycetes</taxon>
        <taxon>Micromonosporales</taxon>
        <taxon>Micromonosporaceae</taxon>
    </lineage>
</organism>
<evidence type="ECO:0000313" key="3">
    <source>
        <dbReference type="Proteomes" id="UP000482800"/>
    </source>
</evidence>
<name>A0A6V8K6P8_9ACTN</name>
<reference evidence="2 3" key="2">
    <citation type="submission" date="2020-03" db="EMBL/GenBank/DDBJ databases">
        <authorList>
            <person name="Ichikawa N."/>
            <person name="Kimura A."/>
            <person name="Kitahashi Y."/>
            <person name="Uohara A."/>
        </authorList>
    </citation>
    <scope>NUCLEOTIDE SEQUENCE [LARGE SCALE GENOMIC DNA]</scope>
    <source>
        <strain evidence="2 3">NBRC 108639</strain>
    </source>
</reference>
<keyword evidence="1" id="KW-0472">Membrane</keyword>